<evidence type="ECO:0000313" key="3">
    <source>
        <dbReference type="Proteomes" id="UP000054560"/>
    </source>
</evidence>
<accession>A0A0L0EZU4</accession>
<name>A0A0L0EZU4_9EUKA</name>
<keyword evidence="3" id="KW-1185">Reference proteome</keyword>
<evidence type="ECO:0008006" key="4">
    <source>
        <dbReference type="Google" id="ProtNLM"/>
    </source>
</evidence>
<dbReference type="RefSeq" id="XP_014143280.1">
    <property type="nucleotide sequence ID" value="XM_014287805.1"/>
</dbReference>
<dbReference type="GeneID" id="25918619"/>
<dbReference type="GO" id="GO:0005524">
    <property type="term" value="F:ATP binding"/>
    <property type="evidence" value="ECO:0007669"/>
    <property type="project" value="UniProtKB-UniRule"/>
</dbReference>
<gene>
    <name evidence="2" type="ORF">SARC_18115</name>
</gene>
<dbReference type="Proteomes" id="UP000054560">
    <property type="component" value="Unassembled WGS sequence"/>
</dbReference>
<feature type="binding site" evidence="1">
    <location>
        <position position="44"/>
    </location>
    <ligand>
        <name>ATP</name>
        <dbReference type="ChEBI" id="CHEBI:30616"/>
    </ligand>
</feature>
<keyword evidence="1" id="KW-0547">Nucleotide-binding</keyword>
<evidence type="ECO:0000256" key="1">
    <source>
        <dbReference type="PROSITE-ProRule" id="PRU10141"/>
    </source>
</evidence>
<dbReference type="InterPro" id="IPR011009">
    <property type="entry name" value="Kinase-like_dom_sf"/>
</dbReference>
<sequence length="61" mass="6981">MRTREGPIPDNSLVRHEKLGIGQFGLVYRGDLIIREKVCPVAIKELKICRPEYRAQFVAEA</sequence>
<reference evidence="2 3" key="1">
    <citation type="submission" date="2011-02" db="EMBL/GenBank/DDBJ databases">
        <title>The Genome Sequence of Sphaeroforma arctica JP610.</title>
        <authorList>
            <consortium name="The Broad Institute Genome Sequencing Platform"/>
            <person name="Russ C."/>
            <person name="Cuomo C."/>
            <person name="Young S.K."/>
            <person name="Zeng Q."/>
            <person name="Gargeya S."/>
            <person name="Alvarado L."/>
            <person name="Berlin A."/>
            <person name="Chapman S.B."/>
            <person name="Chen Z."/>
            <person name="Freedman E."/>
            <person name="Gellesch M."/>
            <person name="Goldberg J."/>
            <person name="Griggs A."/>
            <person name="Gujja S."/>
            <person name="Heilman E."/>
            <person name="Heiman D."/>
            <person name="Howarth C."/>
            <person name="Mehta T."/>
            <person name="Neiman D."/>
            <person name="Pearson M."/>
            <person name="Roberts A."/>
            <person name="Saif S."/>
            <person name="Shea T."/>
            <person name="Shenoy N."/>
            <person name="Sisk P."/>
            <person name="Stolte C."/>
            <person name="Sykes S."/>
            <person name="White J."/>
            <person name="Yandava C."/>
            <person name="Burger G."/>
            <person name="Gray M.W."/>
            <person name="Holland P.W.H."/>
            <person name="King N."/>
            <person name="Lang F.B.F."/>
            <person name="Roger A.J."/>
            <person name="Ruiz-Trillo I."/>
            <person name="Haas B."/>
            <person name="Nusbaum C."/>
            <person name="Birren B."/>
        </authorList>
    </citation>
    <scope>NUCLEOTIDE SEQUENCE [LARGE SCALE GENOMIC DNA]</scope>
    <source>
        <strain evidence="2 3">JP610</strain>
    </source>
</reference>
<dbReference type="Gene3D" id="3.30.200.20">
    <property type="entry name" value="Phosphorylase Kinase, domain 1"/>
    <property type="match status" value="1"/>
</dbReference>
<dbReference type="AlphaFoldDB" id="A0A0L0EZU4"/>
<dbReference type="InterPro" id="IPR017441">
    <property type="entry name" value="Protein_kinase_ATP_BS"/>
</dbReference>
<evidence type="ECO:0000313" key="2">
    <source>
        <dbReference type="EMBL" id="KNC69378.1"/>
    </source>
</evidence>
<feature type="non-terminal residue" evidence="2">
    <location>
        <position position="61"/>
    </location>
</feature>
<dbReference type="SUPFAM" id="SSF56112">
    <property type="entry name" value="Protein kinase-like (PK-like)"/>
    <property type="match status" value="1"/>
</dbReference>
<dbReference type="PROSITE" id="PS00107">
    <property type="entry name" value="PROTEIN_KINASE_ATP"/>
    <property type="match status" value="1"/>
</dbReference>
<protein>
    <recommendedName>
        <fullName evidence="4">Protein kinase domain-containing protein</fullName>
    </recommendedName>
</protein>
<organism evidence="2 3">
    <name type="scientific">Sphaeroforma arctica JP610</name>
    <dbReference type="NCBI Taxonomy" id="667725"/>
    <lineage>
        <taxon>Eukaryota</taxon>
        <taxon>Ichthyosporea</taxon>
        <taxon>Ichthyophonida</taxon>
        <taxon>Sphaeroforma</taxon>
    </lineage>
</organism>
<proteinExistence type="predicted"/>
<dbReference type="EMBL" id="KQ255451">
    <property type="protein sequence ID" value="KNC69378.1"/>
    <property type="molecule type" value="Genomic_DNA"/>
</dbReference>
<keyword evidence="1" id="KW-0067">ATP-binding</keyword>